<keyword evidence="3" id="KW-1185">Reference proteome</keyword>
<dbReference type="InterPro" id="IPR052895">
    <property type="entry name" value="HetReg/Transcr_Mod"/>
</dbReference>
<dbReference type="InterPro" id="IPR010730">
    <property type="entry name" value="HET"/>
</dbReference>
<feature type="domain" description="Heterokaryon incompatibility" evidence="1">
    <location>
        <begin position="65"/>
        <end position="195"/>
    </location>
</feature>
<name>A0ABR1P7U0_DIAER</name>
<gene>
    <name evidence="2" type="ORF">SLS63_006516</name>
</gene>
<proteinExistence type="predicted"/>
<comment type="caution">
    <text evidence="2">The sequence shown here is derived from an EMBL/GenBank/DDBJ whole genome shotgun (WGS) entry which is preliminary data.</text>
</comment>
<dbReference type="Pfam" id="PF06985">
    <property type="entry name" value="HET"/>
    <property type="match status" value="1"/>
</dbReference>
<protein>
    <recommendedName>
        <fullName evidence="1">Heterokaryon incompatibility domain-containing protein</fullName>
    </recommendedName>
</protein>
<evidence type="ECO:0000313" key="3">
    <source>
        <dbReference type="Proteomes" id="UP001430848"/>
    </source>
</evidence>
<reference evidence="2 3" key="1">
    <citation type="submission" date="2024-02" db="EMBL/GenBank/DDBJ databases">
        <title>De novo assembly and annotation of 12 fungi associated with fruit tree decline syndrome in Ontario, Canada.</title>
        <authorList>
            <person name="Sulman M."/>
            <person name="Ellouze W."/>
            <person name="Ilyukhin E."/>
        </authorList>
    </citation>
    <scope>NUCLEOTIDE SEQUENCE [LARGE SCALE GENOMIC DNA]</scope>
    <source>
        <strain evidence="2 3">M169</strain>
    </source>
</reference>
<evidence type="ECO:0000259" key="1">
    <source>
        <dbReference type="Pfam" id="PF06985"/>
    </source>
</evidence>
<dbReference type="PANTHER" id="PTHR24148:SF82">
    <property type="entry name" value="HETEROKARYON INCOMPATIBILITY DOMAIN-CONTAINING PROTEIN"/>
    <property type="match status" value="1"/>
</dbReference>
<evidence type="ECO:0000313" key="2">
    <source>
        <dbReference type="EMBL" id="KAK7728655.1"/>
    </source>
</evidence>
<dbReference type="PANTHER" id="PTHR24148">
    <property type="entry name" value="ANKYRIN REPEAT DOMAIN-CONTAINING PROTEIN 39 HOMOLOG-RELATED"/>
    <property type="match status" value="1"/>
</dbReference>
<dbReference type="EMBL" id="JAKNSF020000032">
    <property type="protein sequence ID" value="KAK7728655.1"/>
    <property type="molecule type" value="Genomic_DNA"/>
</dbReference>
<dbReference type="Proteomes" id="UP001430848">
    <property type="component" value="Unassembled WGS sequence"/>
</dbReference>
<accession>A0ABR1P7U0</accession>
<sequence>MKNKIREALPFRRKQAAATEQGPYNPIDSSKAEIRIIHLLPGDFEDTINIELVPVSLSSNPTPQYDALSYVWGQEQCQNPAFVNGRPVTITSNLDIALRYFRDKSDEKTLWVDAVCINQKDNAEKGPQVQMMGQIYSKAARVLVWLGPAADGSDELLERMSQGLTEEDISHQTMQDSSLAMMGRPWFTRIWVQQEIALAASDPTMCCGRHAVSWAEWSLHTLKFLFALEKAFREVMHRQAMEGVAIQPLETDSDEVAEEKYQKLLKHINNNRRAMAIQKALLTLENLASLRARVEMASGIYNNKMCEITAYVKAQKDPQAIESASGTKTPPRSAEELRDSFKQLGMCDEAMRNYIKYYVGRDDPTQFPQLLGTVSHLDATDDRDKVFGILGLARFRGEPIKADYSKTKRQVYSEAMATIIRDSLDLSYTRLSIVDSKKKGLPSWVPEIGGKTLRGADILPNYRAVKTAMQSAHEEVSPATFSNDYQTLTVGGAELGRVSVVIETPVMEDPELTNPDERFTLKDELKSLIDDKVIPLRTVWETLIGNRVTNLLTERDTTWDDGQVELLRSEEKLLQAVTIMCGQEHRDTQGVQDRLSQEDLRFLRLQFYETCRKATLFFTDTGKLGLVIGKVAKGDIVAALFGVGMTFVLRRASSLSIFMKELGKKERSQEPTYEMVGTCHVGGHKLGHVNGESGFHNFIIN</sequence>
<organism evidence="2 3">
    <name type="scientific">Diaporthe eres</name>
    <name type="common">Phomopsis oblonga</name>
    <dbReference type="NCBI Taxonomy" id="83184"/>
    <lineage>
        <taxon>Eukaryota</taxon>
        <taxon>Fungi</taxon>
        <taxon>Dikarya</taxon>
        <taxon>Ascomycota</taxon>
        <taxon>Pezizomycotina</taxon>
        <taxon>Sordariomycetes</taxon>
        <taxon>Sordariomycetidae</taxon>
        <taxon>Diaporthales</taxon>
        <taxon>Diaporthaceae</taxon>
        <taxon>Diaporthe</taxon>
        <taxon>Diaporthe eres species complex</taxon>
    </lineage>
</organism>